<organism evidence="1 2">
    <name type="scientific">Cirrhinus mrigala</name>
    <name type="common">Mrigala</name>
    <dbReference type="NCBI Taxonomy" id="683832"/>
    <lineage>
        <taxon>Eukaryota</taxon>
        <taxon>Metazoa</taxon>
        <taxon>Chordata</taxon>
        <taxon>Craniata</taxon>
        <taxon>Vertebrata</taxon>
        <taxon>Euteleostomi</taxon>
        <taxon>Actinopterygii</taxon>
        <taxon>Neopterygii</taxon>
        <taxon>Teleostei</taxon>
        <taxon>Ostariophysi</taxon>
        <taxon>Cypriniformes</taxon>
        <taxon>Cyprinidae</taxon>
        <taxon>Labeoninae</taxon>
        <taxon>Labeonini</taxon>
        <taxon>Cirrhinus</taxon>
    </lineage>
</organism>
<evidence type="ECO:0000313" key="1">
    <source>
        <dbReference type="EMBL" id="KAL0167170.1"/>
    </source>
</evidence>
<dbReference type="EMBL" id="JAMKFB020000019">
    <property type="protein sequence ID" value="KAL0167170.1"/>
    <property type="molecule type" value="Genomic_DNA"/>
</dbReference>
<dbReference type="Gene3D" id="2.10.60.10">
    <property type="entry name" value="CD59"/>
    <property type="match status" value="1"/>
</dbReference>
<sequence>ASALVHTADLHSWCKSCGPQPANCKSNQCIVNCSVSKVCPSPDDVCAAV</sequence>
<gene>
    <name evidence="1" type="ORF">M9458_039014</name>
</gene>
<dbReference type="SUPFAM" id="SSF57302">
    <property type="entry name" value="Snake toxin-like"/>
    <property type="match status" value="1"/>
</dbReference>
<evidence type="ECO:0000313" key="2">
    <source>
        <dbReference type="Proteomes" id="UP001529510"/>
    </source>
</evidence>
<dbReference type="Proteomes" id="UP001529510">
    <property type="component" value="Unassembled WGS sequence"/>
</dbReference>
<dbReference type="InterPro" id="IPR045860">
    <property type="entry name" value="Snake_toxin-like_sf"/>
</dbReference>
<name>A0ABD0P0V6_CIRMR</name>
<accession>A0ABD0P0V6</accession>
<proteinExistence type="predicted"/>
<reference evidence="1 2" key="1">
    <citation type="submission" date="2024-05" db="EMBL/GenBank/DDBJ databases">
        <title>Genome sequencing and assembly of Indian major carp, Cirrhinus mrigala (Hamilton, 1822).</title>
        <authorList>
            <person name="Mohindra V."/>
            <person name="Chowdhury L.M."/>
            <person name="Lal K."/>
            <person name="Jena J.K."/>
        </authorList>
    </citation>
    <scope>NUCLEOTIDE SEQUENCE [LARGE SCALE GENOMIC DNA]</scope>
    <source>
        <strain evidence="1">CM1030</strain>
        <tissue evidence="1">Blood</tissue>
    </source>
</reference>
<feature type="non-terminal residue" evidence="1">
    <location>
        <position position="49"/>
    </location>
</feature>
<dbReference type="AlphaFoldDB" id="A0ABD0P0V6"/>
<protein>
    <submittedName>
        <fullName evidence="1">Uncharacterized protein</fullName>
    </submittedName>
</protein>
<keyword evidence="2" id="KW-1185">Reference proteome</keyword>
<comment type="caution">
    <text evidence="1">The sequence shown here is derived from an EMBL/GenBank/DDBJ whole genome shotgun (WGS) entry which is preliminary data.</text>
</comment>
<feature type="non-terminal residue" evidence="1">
    <location>
        <position position="1"/>
    </location>
</feature>